<name>A0A388K0Q8_CHABU</name>
<evidence type="ECO:0000313" key="4">
    <source>
        <dbReference type="EMBL" id="GBG63650.1"/>
    </source>
</evidence>
<dbReference type="InterPro" id="IPR013272">
    <property type="entry name" value="Vps72/YL1_C"/>
</dbReference>
<accession>A0A388K0Q8</accession>
<feature type="compositionally biased region" description="Basic and acidic residues" evidence="2">
    <location>
        <begin position="374"/>
        <end position="387"/>
    </location>
</feature>
<feature type="region of interest" description="Disordered" evidence="2">
    <location>
        <begin position="34"/>
        <end position="98"/>
    </location>
</feature>
<feature type="domain" description="Vps72/YL1 C-terminal" evidence="3">
    <location>
        <begin position="319"/>
        <end position="348"/>
    </location>
</feature>
<organism evidence="4 5">
    <name type="scientific">Chara braunii</name>
    <name type="common">Braun's stonewort</name>
    <dbReference type="NCBI Taxonomy" id="69332"/>
    <lineage>
        <taxon>Eukaryota</taxon>
        <taxon>Viridiplantae</taxon>
        <taxon>Streptophyta</taxon>
        <taxon>Charophyceae</taxon>
        <taxon>Charales</taxon>
        <taxon>Characeae</taxon>
        <taxon>Chara</taxon>
    </lineage>
</organism>
<feature type="compositionally biased region" description="Acidic residues" evidence="2">
    <location>
        <begin position="54"/>
        <end position="80"/>
    </location>
</feature>
<dbReference type="GO" id="GO:0005634">
    <property type="term" value="C:nucleus"/>
    <property type="evidence" value="ECO:0007669"/>
    <property type="project" value="TreeGrafter"/>
</dbReference>
<dbReference type="InterPro" id="IPR046757">
    <property type="entry name" value="YL1_N"/>
</dbReference>
<proteinExistence type="inferred from homology"/>
<dbReference type="Pfam" id="PF08265">
    <property type="entry name" value="YL1_C"/>
    <property type="match status" value="1"/>
</dbReference>
<feature type="region of interest" description="Disordered" evidence="2">
    <location>
        <begin position="358"/>
        <end position="534"/>
    </location>
</feature>
<evidence type="ECO:0000313" key="5">
    <source>
        <dbReference type="Proteomes" id="UP000265515"/>
    </source>
</evidence>
<gene>
    <name evidence="4" type="ORF">CBR_g38961</name>
</gene>
<evidence type="ECO:0000256" key="1">
    <source>
        <dbReference type="ARBA" id="ARBA00006832"/>
    </source>
</evidence>
<dbReference type="PANTHER" id="PTHR13275">
    <property type="entry name" value="YL-1 PROTEIN TRANSCRIPTION FACTOR-LIKE 1"/>
    <property type="match status" value="1"/>
</dbReference>
<dbReference type="EMBL" id="BFEA01000041">
    <property type="protein sequence ID" value="GBG63650.1"/>
    <property type="molecule type" value="Genomic_DNA"/>
</dbReference>
<dbReference type="Pfam" id="PF05764">
    <property type="entry name" value="YL1"/>
    <property type="match status" value="1"/>
</dbReference>
<dbReference type="Gramene" id="GBG63650">
    <property type="protein sequence ID" value="GBG63650"/>
    <property type="gene ID" value="CBR_g38961"/>
</dbReference>
<feature type="region of interest" description="Disordered" evidence="2">
    <location>
        <begin position="150"/>
        <end position="236"/>
    </location>
</feature>
<sequence length="630" mass="67387">MGEEDGRRLPARSTRGKRLTKVVVEEELQADEAFWNQDAFQDDDVDDGYKTEEEVVDEFDSDFDASEPDGDDDDGAEAEEDSKRRKENKTKLKVNVLRKPAAGKKKKDVLLKRKGVAAKLESGQKMKHARTCAAGEALAAAVDAVACESGDKDVSGETGDEDLVDCQLVPKGKSDAKDNKPETGDGMGGVGASEEKATRKSTRTAVVVKAAERERERARAKVTAPARKRKEAATDDRKLTQEEMLHEAAQTEIMNLQSLEIMLAREEEVKKKAIIQKETYTGPLIRFYSRGGINVLEFTKVHSLPAEIQSKAPPYPRRSVCIITGLPAKYKDPKTGLPYATKEAFQLIRERGGQGGLTLANDRAVSGSGAAGAEGRRQGEGSREMPTPKRRVKSDRGGDKPSSGKTKQSKGKQPHVKSGTPGGDRSGLSPQSAHPLSSPIHPVHLDFRCSPPANVASSQVSSREADAGPMEATEPAPGPKAGAEGAAGVPGPDSQTVEGEQASVRRVQGSCTRRPSLDNRPMQRSELTADGDVDYGSDRPLFHLSTPAAAIAAPGAHMFQSGEGPLRHANAQGEGARYWIDSSSLMTTFPVEDGGEGCAFFDSGMNAGRSAGSGEHNALDGTWSDSQMIT</sequence>
<dbReference type="PANTHER" id="PTHR13275:SF4">
    <property type="entry name" value="VACUOLAR PROTEIN SORTING-ASSOCIATED PROTEIN 72 HOMOLOG"/>
    <property type="match status" value="1"/>
</dbReference>
<dbReference type="STRING" id="69332.A0A388K0Q8"/>
<feature type="compositionally biased region" description="Basic and acidic residues" evidence="2">
    <location>
        <begin position="210"/>
        <end position="219"/>
    </location>
</feature>
<dbReference type="Proteomes" id="UP000265515">
    <property type="component" value="Unassembled WGS sequence"/>
</dbReference>
<feature type="compositionally biased region" description="Low complexity" evidence="2">
    <location>
        <begin position="479"/>
        <end position="492"/>
    </location>
</feature>
<feature type="compositionally biased region" description="Basic and acidic residues" evidence="2">
    <location>
        <begin position="172"/>
        <end position="183"/>
    </location>
</feature>
<evidence type="ECO:0000256" key="2">
    <source>
        <dbReference type="SAM" id="MobiDB-lite"/>
    </source>
</evidence>
<reference evidence="4 5" key="1">
    <citation type="journal article" date="2018" name="Cell">
        <title>The Chara Genome: Secondary Complexity and Implications for Plant Terrestrialization.</title>
        <authorList>
            <person name="Nishiyama T."/>
            <person name="Sakayama H."/>
            <person name="Vries J.D."/>
            <person name="Buschmann H."/>
            <person name="Saint-Marcoux D."/>
            <person name="Ullrich K.K."/>
            <person name="Haas F.B."/>
            <person name="Vanderstraeten L."/>
            <person name="Becker D."/>
            <person name="Lang D."/>
            <person name="Vosolsobe S."/>
            <person name="Rombauts S."/>
            <person name="Wilhelmsson P.K.I."/>
            <person name="Janitza P."/>
            <person name="Kern R."/>
            <person name="Heyl A."/>
            <person name="Rumpler F."/>
            <person name="Villalobos L.I.A.C."/>
            <person name="Clay J.M."/>
            <person name="Skokan R."/>
            <person name="Toyoda A."/>
            <person name="Suzuki Y."/>
            <person name="Kagoshima H."/>
            <person name="Schijlen E."/>
            <person name="Tajeshwar N."/>
            <person name="Catarino B."/>
            <person name="Hetherington A.J."/>
            <person name="Saltykova A."/>
            <person name="Bonnot C."/>
            <person name="Breuninger H."/>
            <person name="Symeonidi A."/>
            <person name="Radhakrishnan G.V."/>
            <person name="Van Nieuwerburgh F."/>
            <person name="Deforce D."/>
            <person name="Chang C."/>
            <person name="Karol K.G."/>
            <person name="Hedrich R."/>
            <person name="Ulvskov P."/>
            <person name="Glockner G."/>
            <person name="Delwiche C.F."/>
            <person name="Petrasek J."/>
            <person name="Van de Peer Y."/>
            <person name="Friml J."/>
            <person name="Beilby M."/>
            <person name="Dolan L."/>
            <person name="Kohara Y."/>
            <person name="Sugano S."/>
            <person name="Fujiyama A."/>
            <person name="Delaux P.-M."/>
            <person name="Quint M."/>
            <person name="TheiBen G."/>
            <person name="Hagemann M."/>
            <person name="Harholt J."/>
            <person name="Dunand C."/>
            <person name="Zachgo S."/>
            <person name="Langdale J."/>
            <person name="Maumus F."/>
            <person name="Straeten D.V.D."/>
            <person name="Gould S.B."/>
            <person name="Rensing S.A."/>
        </authorList>
    </citation>
    <scope>NUCLEOTIDE SEQUENCE [LARGE SCALE GENOMIC DNA]</scope>
    <source>
        <strain evidence="4 5">S276</strain>
    </source>
</reference>
<evidence type="ECO:0000259" key="3">
    <source>
        <dbReference type="SMART" id="SM00993"/>
    </source>
</evidence>
<protein>
    <recommendedName>
        <fullName evidence="3">Vps72/YL1 C-terminal domain-containing protein</fullName>
    </recommendedName>
</protein>
<keyword evidence="5" id="KW-1185">Reference proteome</keyword>
<dbReference type="OrthoDB" id="78296at2759"/>
<dbReference type="AlphaFoldDB" id="A0A388K0Q8"/>
<dbReference type="SMART" id="SM00993">
    <property type="entry name" value="YL1_C"/>
    <property type="match status" value="1"/>
</dbReference>
<comment type="similarity">
    <text evidence="1">Belongs to the VPS72/YL1 family.</text>
</comment>
<comment type="caution">
    <text evidence="4">The sequence shown here is derived from an EMBL/GenBank/DDBJ whole genome shotgun (WGS) entry which is preliminary data.</text>
</comment>